<feature type="transmembrane region" description="Helical" evidence="2">
    <location>
        <begin position="299"/>
        <end position="321"/>
    </location>
</feature>
<feature type="transmembrane region" description="Helical" evidence="2">
    <location>
        <begin position="113"/>
        <end position="136"/>
    </location>
</feature>
<dbReference type="EMBL" id="NCKU01000009">
    <property type="protein sequence ID" value="RWS18000.1"/>
    <property type="molecule type" value="Genomic_DNA"/>
</dbReference>
<evidence type="ECO:0000313" key="4">
    <source>
        <dbReference type="EMBL" id="RWS18000.1"/>
    </source>
</evidence>
<reference evidence="4 5" key="1">
    <citation type="journal article" date="2018" name="Gigascience">
        <title>Genomes of trombidid mites reveal novel predicted allergens and laterally-transferred genes associated with secondary metabolism.</title>
        <authorList>
            <person name="Dong X."/>
            <person name="Chaisiri K."/>
            <person name="Xia D."/>
            <person name="Armstrong S.D."/>
            <person name="Fang Y."/>
            <person name="Donnelly M.J."/>
            <person name="Kadowaki T."/>
            <person name="McGarry J.W."/>
            <person name="Darby A.C."/>
            <person name="Makepeace B.L."/>
        </authorList>
    </citation>
    <scope>NUCLEOTIDE SEQUENCE [LARGE SCALE GENOMIC DNA]</scope>
    <source>
        <strain evidence="4">UoL-WK</strain>
    </source>
</reference>
<keyword evidence="3" id="KW-0732">Signal</keyword>
<dbReference type="GO" id="GO:0022857">
    <property type="term" value="F:transmembrane transporter activity"/>
    <property type="evidence" value="ECO:0007669"/>
    <property type="project" value="InterPro"/>
</dbReference>
<comment type="caution">
    <text evidence="4">The sequence shown here is derived from an EMBL/GenBank/DDBJ whole genome shotgun (WGS) entry which is preliminary data.</text>
</comment>
<feature type="transmembrane region" description="Helical" evidence="2">
    <location>
        <begin position="74"/>
        <end position="101"/>
    </location>
</feature>
<dbReference type="Gene3D" id="1.20.1250.20">
    <property type="entry name" value="MFS general substrate transporter like domains"/>
    <property type="match status" value="1"/>
</dbReference>
<feature type="signal peptide" evidence="3">
    <location>
        <begin position="1"/>
        <end position="21"/>
    </location>
</feature>
<feature type="transmembrane region" description="Helical" evidence="2">
    <location>
        <begin position="179"/>
        <end position="198"/>
    </location>
</feature>
<dbReference type="OrthoDB" id="6499973at2759"/>
<feature type="transmembrane region" description="Helical" evidence="2">
    <location>
        <begin position="333"/>
        <end position="352"/>
    </location>
</feature>
<feature type="transmembrane region" description="Helical" evidence="2">
    <location>
        <begin position="265"/>
        <end position="287"/>
    </location>
</feature>
<evidence type="ECO:0000256" key="3">
    <source>
        <dbReference type="SAM" id="SignalP"/>
    </source>
</evidence>
<accession>A0A443RRZ7</accession>
<dbReference type="InterPro" id="IPR050327">
    <property type="entry name" value="Proton-linked_MCT"/>
</dbReference>
<keyword evidence="2" id="KW-1133">Transmembrane helix</keyword>
<feature type="transmembrane region" description="Helical" evidence="2">
    <location>
        <begin position="148"/>
        <end position="167"/>
    </location>
</feature>
<dbReference type="STRING" id="1965070.A0A443RRZ7"/>
<keyword evidence="2" id="KW-0812">Transmembrane</keyword>
<dbReference type="PANTHER" id="PTHR11360:SF251">
    <property type="entry name" value="MAJOR FACILITATOR SUPERFAMILY (MFS) PROFILE DOMAIN-CONTAINING PROTEIN"/>
    <property type="match status" value="1"/>
</dbReference>
<evidence type="ECO:0000313" key="5">
    <source>
        <dbReference type="Proteomes" id="UP000285301"/>
    </source>
</evidence>
<feature type="chain" id="PRO_5019204699" evidence="3">
    <location>
        <begin position="22"/>
        <end position="764"/>
    </location>
</feature>
<dbReference type="Proteomes" id="UP000285301">
    <property type="component" value="Unassembled WGS sequence"/>
</dbReference>
<protein>
    <submittedName>
        <fullName evidence="4">Monocarboxylate transporter 12-like protein</fullName>
    </submittedName>
</protein>
<keyword evidence="5" id="KW-1185">Reference proteome</keyword>
<dbReference type="InterPro" id="IPR036259">
    <property type="entry name" value="MFS_trans_sf"/>
</dbReference>
<name>A0A443RRZ7_9ACAR</name>
<keyword evidence="2" id="KW-0472">Membrane</keyword>
<dbReference type="InterPro" id="IPR011701">
    <property type="entry name" value="MFS"/>
</dbReference>
<feature type="transmembrane region" description="Helical" evidence="2">
    <location>
        <begin position="392"/>
        <end position="412"/>
    </location>
</feature>
<dbReference type="Pfam" id="PF07690">
    <property type="entry name" value="MFS_1"/>
    <property type="match status" value="1"/>
</dbReference>
<dbReference type="SUPFAM" id="SSF103473">
    <property type="entry name" value="MFS general substrate transporter"/>
    <property type="match status" value="1"/>
</dbReference>
<feature type="transmembrane region" description="Helical" evidence="2">
    <location>
        <begin position="358"/>
        <end position="380"/>
    </location>
</feature>
<evidence type="ECO:0000256" key="2">
    <source>
        <dbReference type="SAM" id="Phobius"/>
    </source>
</evidence>
<sequence length="764" mass="85319">MRFAALTLLNVFLYFFEDTRTHRRASDSVLNTSSQWNALTSPGNGGIPGINMTLSPDDPTIRTIRQHYYPEGGWGWVITFCVSLAYSLTSGLSPASGFIIVDMYNAFKPEEGIVVAVSYGIIVGIGVSMIRDTAVIMIGQYFKRKREFVEIFVISGSGLGIALMPLFLSHCIRSKNWRFGFQSLALVVFLNFFLAVLYRPASLYHPQRRAILHLKSLQKRSRLKEHHKQHAKTQKKTSSTTSVGANVEKSPYFDFSVLKSKTIQILLCGTCISNFGITAPLFLMAYLGEKEDISNSSMLSLQAFYGISVILGTAAFGFIVVKNSVECMIARQYLCQASSLMISASLLAFTTLGDYSGYLLFVVIHGFFFGGYQYSLKMFVYEKVRSRNFDRAWSFVQCVQSVPILVGVPITGFLNEHYGDRSGFYLSSFCTALGSFVMFFIDAHKKNIAKKRKLSSPENSALGGHDISNQLSRLSSHDSRIFINSLSGNMRTMRRTSADSIADASLQFTRTAPATIVPIRNHPYAFGRSNSVFSSTFGGPLNAELTCISEEVIMENFMDNFVGEEEATSCDREAKYLMLSEFENNMDNSVVPQEAAALVKSRKEKLKDKVKNEPVTHNPNCPFRHPTSMVNSPTNSRMEQKSSLSSNRRASFAGFSSFVNDDCTMFSKSSRPTNINPNVSHETSFIIEENVVGQCPNCLRLVDCETKILEPEPLEVFSSEDCALRSDEKKTVDSIEDELKIETCCSAQENHENNENNFVEVYTN</sequence>
<dbReference type="PANTHER" id="PTHR11360">
    <property type="entry name" value="MONOCARBOXYLATE TRANSPORTER"/>
    <property type="match status" value="1"/>
</dbReference>
<organism evidence="4 5">
    <name type="scientific">Dinothrombium tinctorium</name>
    <dbReference type="NCBI Taxonomy" id="1965070"/>
    <lineage>
        <taxon>Eukaryota</taxon>
        <taxon>Metazoa</taxon>
        <taxon>Ecdysozoa</taxon>
        <taxon>Arthropoda</taxon>
        <taxon>Chelicerata</taxon>
        <taxon>Arachnida</taxon>
        <taxon>Acari</taxon>
        <taxon>Acariformes</taxon>
        <taxon>Trombidiformes</taxon>
        <taxon>Prostigmata</taxon>
        <taxon>Anystina</taxon>
        <taxon>Parasitengona</taxon>
        <taxon>Trombidioidea</taxon>
        <taxon>Trombidiidae</taxon>
        <taxon>Dinothrombium</taxon>
    </lineage>
</organism>
<gene>
    <name evidence="4" type="ORF">B4U79_06512</name>
</gene>
<evidence type="ECO:0000256" key="1">
    <source>
        <dbReference type="SAM" id="MobiDB-lite"/>
    </source>
</evidence>
<dbReference type="AlphaFoldDB" id="A0A443RRZ7"/>
<feature type="transmembrane region" description="Helical" evidence="2">
    <location>
        <begin position="424"/>
        <end position="443"/>
    </location>
</feature>
<feature type="region of interest" description="Disordered" evidence="1">
    <location>
        <begin position="604"/>
        <end position="645"/>
    </location>
</feature>
<feature type="compositionally biased region" description="Polar residues" evidence="1">
    <location>
        <begin position="628"/>
        <end position="645"/>
    </location>
</feature>
<proteinExistence type="predicted"/>
<feature type="compositionally biased region" description="Basic and acidic residues" evidence="1">
    <location>
        <begin position="605"/>
        <end position="614"/>
    </location>
</feature>